<dbReference type="PANTHER" id="PTHR10514:SF27">
    <property type="entry name" value="ANGIOTENSIN-CONVERTING ENZYME"/>
    <property type="match status" value="1"/>
</dbReference>
<feature type="signal peptide" evidence="6">
    <location>
        <begin position="1"/>
        <end position="18"/>
    </location>
</feature>
<dbReference type="Pfam" id="PF01401">
    <property type="entry name" value="Peptidase_M2"/>
    <property type="match status" value="1"/>
</dbReference>
<dbReference type="Proteomes" id="UP001233172">
    <property type="component" value="Unassembled WGS sequence"/>
</dbReference>
<feature type="glycosylation site" description="N-linked (GlcNAc...) asparagine" evidence="5">
    <location>
        <position position="63"/>
    </location>
</feature>
<dbReference type="InterPro" id="IPR001548">
    <property type="entry name" value="Peptidase_M2"/>
</dbReference>
<accession>A0AAD8FAX2</accession>
<keyword evidence="3" id="KW-1015">Disulfide bond</keyword>
<feature type="non-terminal residue" evidence="7">
    <location>
        <position position="154"/>
    </location>
</feature>
<gene>
    <name evidence="7" type="ORF">Bpfe_012910</name>
</gene>
<evidence type="ECO:0000256" key="5">
    <source>
        <dbReference type="PIRSR" id="PIRSR601548-5"/>
    </source>
</evidence>
<sequence length="154" mass="17510">MTFVCFFFTLSLVAGVRATRSASRSSDWIQHNLEAKAFISQFSARAISLLSNHSENTWTYYTNITSHNEDAMHRSSVKYNEFIHESSKNASRLFDLSSLTVKNRRQIIAIIDIGFAAQPNETKRRRLGEISSAMQYIHNSAKADVNGKELPMYP</sequence>
<dbReference type="EMBL" id="JASAOG010000053">
    <property type="protein sequence ID" value="KAK0057680.1"/>
    <property type="molecule type" value="Genomic_DNA"/>
</dbReference>
<dbReference type="GO" id="GO:0008237">
    <property type="term" value="F:metallopeptidase activity"/>
    <property type="evidence" value="ECO:0007669"/>
    <property type="project" value="InterPro"/>
</dbReference>
<organism evidence="7 8">
    <name type="scientific">Biomphalaria pfeifferi</name>
    <name type="common">Bloodfluke planorb</name>
    <name type="synonym">Freshwater snail</name>
    <dbReference type="NCBI Taxonomy" id="112525"/>
    <lineage>
        <taxon>Eukaryota</taxon>
        <taxon>Metazoa</taxon>
        <taxon>Spiralia</taxon>
        <taxon>Lophotrochozoa</taxon>
        <taxon>Mollusca</taxon>
        <taxon>Gastropoda</taxon>
        <taxon>Heterobranchia</taxon>
        <taxon>Euthyneura</taxon>
        <taxon>Panpulmonata</taxon>
        <taxon>Hygrophila</taxon>
        <taxon>Lymnaeoidea</taxon>
        <taxon>Planorbidae</taxon>
        <taxon>Biomphalaria</taxon>
    </lineage>
</organism>
<comment type="caution">
    <text evidence="7">The sequence shown here is derived from an EMBL/GenBank/DDBJ whole genome shotgun (WGS) entry which is preliminary data.</text>
</comment>
<keyword evidence="8" id="KW-1185">Reference proteome</keyword>
<dbReference type="GO" id="GO:0008241">
    <property type="term" value="F:peptidyl-dipeptidase activity"/>
    <property type="evidence" value="ECO:0007669"/>
    <property type="project" value="InterPro"/>
</dbReference>
<dbReference type="GO" id="GO:0005886">
    <property type="term" value="C:plasma membrane"/>
    <property type="evidence" value="ECO:0007669"/>
    <property type="project" value="TreeGrafter"/>
</dbReference>
<evidence type="ECO:0000313" key="7">
    <source>
        <dbReference type="EMBL" id="KAK0057680.1"/>
    </source>
</evidence>
<dbReference type="GO" id="GO:0006508">
    <property type="term" value="P:proteolysis"/>
    <property type="evidence" value="ECO:0007669"/>
    <property type="project" value="InterPro"/>
</dbReference>
<dbReference type="AlphaFoldDB" id="A0AAD8FAX2"/>
<evidence type="ECO:0000256" key="3">
    <source>
        <dbReference type="ARBA" id="ARBA00023157"/>
    </source>
</evidence>
<evidence type="ECO:0000313" key="8">
    <source>
        <dbReference type="Proteomes" id="UP001233172"/>
    </source>
</evidence>
<evidence type="ECO:0000256" key="6">
    <source>
        <dbReference type="SAM" id="SignalP"/>
    </source>
</evidence>
<name>A0AAD8FAX2_BIOPF</name>
<keyword evidence="2 6" id="KW-0732">Signal</keyword>
<evidence type="ECO:0000256" key="4">
    <source>
        <dbReference type="ARBA" id="ARBA00023180"/>
    </source>
</evidence>
<feature type="chain" id="PRO_5042094441" evidence="6">
    <location>
        <begin position="19"/>
        <end position="154"/>
    </location>
</feature>
<dbReference type="PANTHER" id="PTHR10514">
    <property type="entry name" value="ANGIOTENSIN-CONVERTING ENZYME"/>
    <property type="match status" value="1"/>
</dbReference>
<protein>
    <submittedName>
        <fullName evidence="7">Angiotensin-converting enzyme</fullName>
    </submittedName>
</protein>
<proteinExistence type="inferred from homology"/>
<evidence type="ECO:0000256" key="1">
    <source>
        <dbReference type="ARBA" id="ARBA00008139"/>
    </source>
</evidence>
<keyword evidence="4 5" id="KW-0325">Glycoprotein</keyword>
<reference evidence="7" key="2">
    <citation type="submission" date="2023-04" db="EMBL/GenBank/DDBJ databases">
        <authorList>
            <person name="Bu L."/>
            <person name="Lu L."/>
            <person name="Laidemitt M.R."/>
            <person name="Zhang S.M."/>
            <person name="Mutuku M."/>
            <person name="Mkoji G."/>
            <person name="Steinauer M."/>
            <person name="Loker E.S."/>
        </authorList>
    </citation>
    <scope>NUCLEOTIDE SEQUENCE</scope>
    <source>
        <strain evidence="7">KasaAsao</strain>
        <tissue evidence="7">Whole Snail</tissue>
    </source>
</reference>
<dbReference type="SUPFAM" id="SSF55486">
    <property type="entry name" value="Metalloproteases ('zincins'), catalytic domain"/>
    <property type="match status" value="1"/>
</dbReference>
<reference evidence="7" key="1">
    <citation type="journal article" date="2023" name="PLoS Negl. Trop. Dis.">
        <title>A genome sequence for Biomphalaria pfeifferi, the major vector snail for the human-infecting parasite Schistosoma mansoni.</title>
        <authorList>
            <person name="Bu L."/>
            <person name="Lu L."/>
            <person name="Laidemitt M.R."/>
            <person name="Zhang S.M."/>
            <person name="Mutuku M."/>
            <person name="Mkoji G."/>
            <person name="Steinauer M."/>
            <person name="Loker E.S."/>
        </authorList>
    </citation>
    <scope>NUCLEOTIDE SEQUENCE</scope>
    <source>
        <strain evidence="7">KasaAsao</strain>
    </source>
</reference>
<evidence type="ECO:0000256" key="2">
    <source>
        <dbReference type="ARBA" id="ARBA00022729"/>
    </source>
</evidence>
<comment type="similarity">
    <text evidence="1">Belongs to the peptidase M2 family.</text>
</comment>